<feature type="compositionally biased region" description="Basic residues" evidence="1">
    <location>
        <begin position="257"/>
        <end position="289"/>
    </location>
</feature>
<keyword evidence="4" id="KW-1185">Reference proteome</keyword>
<dbReference type="VEuPathDB" id="FungiDB:CPSG_05795"/>
<evidence type="ECO:0000256" key="1">
    <source>
        <dbReference type="SAM" id="MobiDB-lite"/>
    </source>
</evidence>
<organism evidence="4">
    <name type="scientific">Coccidioides posadasii (strain RMSCC 757 / Silveira)</name>
    <name type="common">Valley fever fungus</name>
    <dbReference type="NCBI Taxonomy" id="443226"/>
    <lineage>
        <taxon>Eukaryota</taxon>
        <taxon>Fungi</taxon>
        <taxon>Dikarya</taxon>
        <taxon>Ascomycota</taxon>
        <taxon>Pezizomycotina</taxon>
        <taxon>Eurotiomycetes</taxon>
        <taxon>Eurotiomycetidae</taxon>
        <taxon>Onygenales</taxon>
        <taxon>Onygenaceae</taxon>
        <taxon>Coccidioides</taxon>
    </lineage>
</organism>
<dbReference type="STRING" id="443226.E9D7J3"/>
<feature type="region of interest" description="Disordered" evidence="1">
    <location>
        <begin position="91"/>
        <end position="352"/>
    </location>
</feature>
<dbReference type="VEuPathDB" id="FungiDB:D8B26_000085"/>
<feature type="compositionally biased region" description="Basic and acidic residues" evidence="1">
    <location>
        <begin position="335"/>
        <end position="346"/>
    </location>
</feature>
<feature type="compositionally biased region" description="Basic and acidic residues" evidence="1">
    <location>
        <begin position="390"/>
        <end position="404"/>
    </location>
</feature>
<reference evidence="4" key="1">
    <citation type="journal article" date="2010" name="Genome Res.">
        <title>Population genomic sequencing of Coccidioides fungi reveals recent hybridization and transposon control.</title>
        <authorList>
            <person name="Neafsey D.E."/>
            <person name="Barker B.M."/>
            <person name="Sharpton T.J."/>
            <person name="Stajich J.E."/>
            <person name="Park D.J."/>
            <person name="Whiston E."/>
            <person name="Hung C.-Y."/>
            <person name="McMahan C."/>
            <person name="White J."/>
            <person name="Sykes S."/>
            <person name="Heiman D."/>
            <person name="Young S."/>
            <person name="Zeng Q."/>
            <person name="Abouelleil A."/>
            <person name="Aftuck L."/>
            <person name="Bessette D."/>
            <person name="Brown A."/>
            <person name="FitzGerald M."/>
            <person name="Lui A."/>
            <person name="Macdonald J.P."/>
            <person name="Priest M."/>
            <person name="Orbach M.J."/>
            <person name="Galgiani J.N."/>
            <person name="Kirkland T.N."/>
            <person name="Cole G.T."/>
            <person name="Birren B.W."/>
            <person name="Henn M.R."/>
            <person name="Taylor J.W."/>
            <person name="Rounsley S.D."/>
        </authorList>
    </citation>
    <scope>NUCLEOTIDE SEQUENCE [LARGE SCALE GENOMIC DNA]</scope>
    <source>
        <strain evidence="4">RMSCC 757 / Silveira</strain>
    </source>
</reference>
<feature type="compositionally biased region" description="Pro residues" evidence="1">
    <location>
        <begin position="91"/>
        <end position="105"/>
    </location>
</feature>
<name>E9D7J3_COCPS</name>
<proteinExistence type="predicted"/>
<accession>E9D7J3</accession>
<dbReference type="EMBL" id="GL636494">
    <property type="protein sequence ID" value="EFW17352.1"/>
    <property type="molecule type" value="Genomic_DNA"/>
</dbReference>
<evidence type="ECO:0000313" key="4">
    <source>
        <dbReference type="Proteomes" id="UP000002497"/>
    </source>
</evidence>
<feature type="region of interest" description="Disordered" evidence="1">
    <location>
        <begin position="389"/>
        <end position="417"/>
    </location>
</feature>
<feature type="region of interest" description="Disordered" evidence="1">
    <location>
        <begin position="455"/>
        <end position="504"/>
    </location>
</feature>
<keyword evidence="2" id="KW-0732">Signal</keyword>
<feature type="compositionally biased region" description="Polar residues" evidence="1">
    <location>
        <begin position="405"/>
        <end position="416"/>
    </location>
</feature>
<sequence>MHLKNLVIALGATFAASAYAAPLGGLDSLFEGLEQELETGFSDFERQLEGSGDDLQCTKACYSYPPECPRGWWPDLQGPCYTCCTHSKPKNPNPQPKPYDPYQPKPKPKPKPYDPYQPKPKPKPKPYDPHQPKPKPKPKPKPYDPHQPKPKPKPKPKPYDPYQPESKPYDPYQPELKPFDPYQPESKPFDPYQPESKPFDPYWPESKPFDPYWPESKPFDPYQPESKPFDPYWPESNHYDSYQLEPRAGPRPFLRIPRPRPRPHRPRPHRPSRPSRPRPRPRPGPHRPSRPQPRPQPVPIPQNPHLPNLDASLIDALLPKPHQETPQDPYQPKPQDPEPRPGDGDRVINVGFPAGDLKCHPACFPPSHQCPSGQQLRHLGGGCSTCCELPKPKPESNPEPRPEELTSSELQRSTSEGELKCFSGCGTPLFECPPGGWKPVYLTDLDCFTCCKPLKPKPKPESNPHDSDQPNPRPGDHDGPIIDHGALDPNHPHHHPHDSHQPAP</sequence>
<dbReference type="AlphaFoldDB" id="E9D7J3"/>
<evidence type="ECO:0000313" key="3">
    <source>
        <dbReference type="EMBL" id="EFW17352.1"/>
    </source>
</evidence>
<gene>
    <name evidence="3" type="ORF">CPSG_05795</name>
</gene>
<dbReference type="OMA" id="DPYWPKP"/>
<dbReference type="PRINTS" id="PR01217">
    <property type="entry name" value="PRICHEXTENSN"/>
</dbReference>
<feature type="chain" id="PRO_5043500819" evidence="2">
    <location>
        <begin position="21"/>
        <end position="504"/>
    </location>
</feature>
<feature type="signal peptide" evidence="2">
    <location>
        <begin position="1"/>
        <end position="20"/>
    </location>
</feature>
<dbReference type="HOGENOM" id="CLU_540787_0_0_1"/>
<feature type="compositionally biased region" description="Basic and acidic residues" evidence="1">
    <location>
        <begin position="458"/>
        <end position="481"/>
    </location>
</feature>
<evidence type="ECO:0000256" key="2">
    <source>
        <dbReference type="SAM" id="SignalP"/>
    </source>
</evidence>
<reference evidence="4" key="2">
    <citation type="submission" date="2010-03" db="EMBL/GenBank/DDBJ databases">
        <title>The genome sequence of Coccidioides posadasii strain Silveira.</title>
        <authorList>
            <consortium name="The Broad Institute Genome Sequencing Center for Infectious Disease"/>
            <person name="Neafsey D."/>
            <person name="Orbach M."/>
            <person name="Henn M.R."/>
            <person name="Cole G.T."/>
            <person name="Galgiani J."/>
            <person name="Gardner M.J."/>
            <person name="Kirkland T.N."/>
            <person name="Taylor J.W."/>
            <person name="Young S.K."/>
            <person name="Zeng Q."/>
            <person name="Koehrsen M."/>
            <person name="Alvarado L."/>
            <person name="Berlin A."/>
            <person name="Borenstein D."/>
            <person name="Chapman S.B."/>
            <person name="Chen Z."/>
            <person name="Engels R."/>
            <person name="Freedman E."/>
            <person name="Gellesch M."/>
            <person name="Goldberg J."/>
            <person name="Griggs A."/>
            <person name="Gujja S."/>
            <person name="Heilman E."/>
            <person name="Heiman D."/>
            <person name="Howarth C."/>
            <person name="Jen D."/>
            <person name="Larson L."/>
            <person name="Mehta T."/>
            <person name="Neiman D."/>
            <person name="Park D."/>
            <person name="Pearson M."/>
            <person name="Richards J."/>
            <person name="Roberts A."/>
            <person name="Saif S."/>
            <person name="Shea T."/>
            <person name="Shenoy N."/>
            <person name="Sisk P."/>
            <person name="Stolte C."/>
            <person name="Sykes S."/>
            <person name="Walk T."/>
            <person name="White J."/>
            <person name="Yandava C."/>
            <person name="Haas B."/>
            <person name="Nusbaum C."/>
            <person name="Birren B."/>
        </authorList>
    </citation>
    <scope>NUCLEOTIDE SEQUENCE [LARGE SCALE GENOMIC DNA]</scope>
    <source>
        <strain evidence="4">RMSCC 757 / Silveira</strain>
    </source>
</reference>
<feature type="compositionally biased region" description="Pro residues" evidence="1">
    <location>
        <begin position="290"/>
        <end position="304"/>
    </location>
</feature>
<protein>
    <submittedName>
        <fullName evidence="3">Uncharacterized protein</fullName>
    </submittedName>
</protein>
<dbReference type="Proteomes" id="UP000002497">
    <property type="component" value="Unassembled WGS sequence"/>
</dbReference>